<dbReference type="EMBL" id="JBEPSH010000004">
    <property type="protein sequence ID" value="MET4577112.1"/>
    <property type="molecule type" value="Genomic_DNA"/>
</dbReference>
<evidence type="ECO:0000256" key="4">
    <source>
        <dbReference type="PROSITE-ProRule" id="PRU00335"/>
    </source>
</evidence>
<proteinExistence type="predicted"/>
<organism evidence="6 7">
    <name type="scientific">Ottowia thiooxydans</name>
    <dbReference type="NCBI Taxonomy" id="219182"/>
    <lineage>
        <taxon>Bacteria</taxon>
        <taxon>Pseudomonadati</taxon>
        <taxon>Pseudomonadota</taxon>
        <taxon>Betaproteobacteria</taxon>
        <taxon>Burkholderiales</taxon>
        <taxon>Comamonadaceae</taxon>
        <taxon>Ottowia</taxon>
    </lineage>
</organism>
<dbReference type="InterPro" id="IPR036271">
    <property type="entry name" value="Tet_transcr_reg_TetR-rel_C_sf"/>
</dbReference>
<dbReference type="Pfam" id="PF17939">
    <property type="entry name" value="TetR_C_30"/>
    <property type="match status" value="1"/>
</dbReference>
<accession>A0ABV2Q7Y6</accession>
<dbReference type="PANTHER" id="PTHR30055:SF234">
    <property type="entry name" value="HTH-TYPE TRANSCRIPTIONAL REGULATOR BETI"/>
    <property type="match status" value="1"/>
</dbReference>
<dbReference type="InterPro" id="IPR041586">
    <property type="entry name" value="PsrA_TetR_C"/>
</dbReference>
<dbReference type="PRINTS" id="PR00455">
    <property type="entry name" value="HTHTETR"/>
</dbReference>
<dbReference type="InterPro" id="IPR001647">
    <property type="entry name" value="HTH_TetR"/>
</dbReference>
<keyword evidence="1" id="KW-0805">Transcription regulation</keyword>
<dbReference type="PANTHER" id="PTHR30055">
    <property type="entry name" value="HTH-TYPE TRANSCRIPTIONAL REGULATOR RUTR"/>
    <property type="match status" value="1"/>
</dbReference>
<dbReference type="PROSITE" id="PS50977">
    <property type="entry name" value="HTH_TETR_2"/>
    <property type="match status" value="1"/>
</dbReference>
<evidence type="ECO:0000256" key="1">
    <source>
        <dbReference type="ARBA" id="ARBA00023015"/>
    </source>
</evidence>
<dbReference type="SUPFAM" id="SSF46689">
    <property type="entry name" value="Homeodomain-like"/>
    <property type="match status" value="1"/>
</dbReference>
<reference evidence="6 7" key="1">
    <citation type="submission" date="2024-06" db="EMBL/GenBank/DDBJ databases">
        <title>Sorghum-associated microbial communities from plants grown in Nebraska, USA.</title>
        <authorList>
            <person name="Schachtman D."/>
        </authorList>
    </citation>
    <scope>NUCLEOTIDE SEQUENCE [LARGE SCALE GENOMIC DNA]</scope>
    <source>
        <strain evidence="6 7">2709</strain>
    </source>
</reference>
<keyword evidence="7" id="KW-1185">Reference proteome</keyword>
<dbReference type="Pfam" id="PF00440">
    <property type="entry name" value="TetR_N"/>
    <property type="match status" value="1"/>
</dbReference>
<dbReference type="InterPro" id="IPR009057">
    <property type="entry name" value="Homeodomain-like_sf"/>
</dbReference>
<keyword evidence="3" id="KW-0804">Transcription</keyword>
<feature type="domain" description="HTH tetR-type" evidence="5">
    <location>
        <begin position="44"/>
        <end position="104"/>
    </location>
</feature>
<evidence type="ECO:0000256" key="2">
    <source>
        <dbReference type="ARBA" id="ARBA00023125"/>
    </source>
</evidence>
<protein>
    <submittedName>
        <fullName evidence="6">AcrR family transcriptional regulator</fullName>
    </submittedName>
</protein>
<sequence>MFKYLVHLFNTGMSSAPRPPASLPALLPRGSGMVARGSAATERRDRRTEILLAAEKLFAQHGYHAVPLRKIASEAGVPLALVGYYFGAKHELFHAIFERWQPTIEARLALLRDVMPDITAQPSALQPIVSAFVEPVLRMRVSPEGEFYALLVSRELSYAREEADRVLRDFFDPLAHAFIDALQAARPQATRAQAAWGYQFALGALLHHISDQRVERLSHGINPPNDASAEPLLISFIAAGMDAVLKTNQRRP</sequence>
<comment type="caution">
    <text evidence="6">The sequence shown here is derived from an EMBL/GenBank/DDBJ whole genome shotgun (WGS) entry which is preliminary data.</text>
</comment>
<evidence type="ECO:0000256" key="3">
    <source>
        <dbReference type="ARBA" id="ARBA00023163"/>
    </source>
</evidence>
<dbReference type="InterPro" id="IPR050109">
    <property type="entry name" value="HTH-type_TetR-like_transc_reg"/>
</dbReference>
<dbReference type="RefSeq" id="WP_354443225.1">
    <property type="nucleotide sequence ID" value="NZ_JBEPSH010000004.1"/>
</dbReference>
<gene>
    <name evidence="6" type="ORF">ABIE13_002223</name>
</gene>
<name>A0ABV2Q7Y6_9BURK</name>
<evidence type="ECO:0000313" key="6">
    <source>
        <dbReference type="EMBL" id="MET4577112.1"/>
    </source>
</evidence>
<dbReference type="SUPFAM" id="SSF48498">
    <property type="entry name" value="Tetracyclin repressor-like, C-terminal domain"/>
    <property type="match status" value="1"/>
</dbReference>
<evidence type="ECO:0000259" key="5">
    <source>
        <dbReference type="PROSITE" id="PS50977"/>
    </source>
</evidence>
<keyword evidence="2 4" id="KW-0238">DNA-binding</keyword>
<feature type="DNA-binding region" description="H-T-H motif" evidence="4">
    <location>
        <begin position="67"/>
        <end position="86"/>
    </location>
</feature>
<dbReference type="Gene3D" id="1.10.357.10">
    <property type="entry name" value="Tetracycline Repressor, domain 2"/>
    <property type="match status" value="1"/>
</dbReference>
<dbReference type="Proteomes" id="UP001549320">
    <property type="component" value="Unassembled WGS sequence"/>
</dbReference>
<evidence type="ECO:0000313" key="7">
    <source>
        <dbReference type="Proteomes" id="UP001549320"/>
    </source>
</evidence>